<dbReference type="Pfam" id="PF22251">
    <property type="entry name" value="PFF1_TM"/>
    <property type="match status" value="1"/>
</dbReference>
<keyword evidence="22" id="KW-1185">Reference proteome</keyword>
<comment type="similarity">
    <text evidence="4 15">Belongs to the peptidase M28 family.</text>
</comment>
<evidence type="ECO:0000256" key="4">
    <source>
        <dbReference type="ARBA" id="ARBA00010918"/>
    </source>
</evidence>
<evidence type="ECO:0000259" key="18">
    <source>
        <dbReference type="Pfam" id="PF04389"/>
    </source>
</evidence>
<feature type="transmembrane region" description="Helical" evidence="17">
    <location>
        <begin position="424"/>
        <end position="445"/>
    </location>
</feature>
<proteinExistence type="inferred from homology"/>
<evidence type="ECO:0000256" key="15">
    <source>
        <dbReference type="RuleBase" id="RU361240"/>
    </source>
</evidence>
<feature type="transmembrane region" description="Helical" evidence="17">
    <location>
        <begin position="389"/>
        <end position="412"/>
    </location>
</feature>
<dbReference type="Pfam" id="PF22250">
    <property type="entry name" value="PFF1_C"/>
    <property type="match status" value="1"/>
</dbReference>
<keyword evidence="14" id="KW-0325">Glycoprotein</keyword>
<name>A0A9P6CGG3_9AGAR</name>
<organism evidence="21 22">
    <name type="scientific">Collybia nuda</name>
    <dbReference type="NCBI Taxonomy" id="64659"/>
    <lineage>
        <taxon>Eukaryota</taxon>
        <taxon>Fungi</taxon>
        <taxon>Dikarya</taxon>
        <taxon>Basidiomycota</taxon>
        <taxon>Agaricomycotina</taxon>
        <taxon>Agaricomycetes</taxon>
        <taxon>Agaricomycetidae</taxon>
        <taxon>Agaricales</taxon>
        <taxon>Tricholomatineae</taxon>
        <taxon>Clitocybaceae</taxon>
        <taxon>Collybia</taxon>
    </lineage>
</organism>
<evidence type="ECO:0000256" key="7">
    <source>
        <dbReference type="ARBA" id="ARBA00022692"/>
    </source>
</evidence>
<keyword evidence="12" id="KW-0482">Metalloprotease</keyword>
<evidence type="ECO:0000313" key="21">
    <source>
        <dbReference type="EMBL" id="KAF9465216.1"/>
    </source>
</evidence>
<keyword evidence="8 15" id="KW-0479">Metal-binding</keyword>
<feature type="transmembrane region" description="Helical" evidence="17">
    <location>
        <begin position="553"/>
        <end position="578"/>
    </location>
</feature>
<dbReference type="AlphaFoldDB" id="A0A9P6CGG3"/>
<dbReference type="InterPro" id="IPR045175">
    <property type="entry name" value="M28_fam"/>
</dbReference>
<evidence type="ECO:0000256" key="6">
    <source>
        <dbReference type="ARBA" id="ARBA00022670"/>
    </source>
</evidence>
<feature type="domain" description="Vacuolar membrane protease transmembrane" evidence="20">
    <location>
        <begin position="511"/>
        <end position="614"/>
    </location>
</feature>
<keyword evidence="9 15" id="KW-0378">Hydrolase</keyword>
<dbReference type="InterPro" id="IPR053976">
    <property type="entry name" value="PFF1_TM"/>
</dbReference>
<keyword evidence="5" id="KW-0926">Vacuole</keyword>
<evidence type="ECO:0000313" key="22">
    <source>
        <dbReference type="Proteomes" id="UP000807353"/>
    </source>
</evidence>
<comment type="function">
    <text evidence="2">May be involved in vacuolar sorting and osmoregulation.</text>
</comment>
<reference evidence="21" key="1">
    <citation type="submission" date="2020-11" db="EMBL/GenBank/DDBJ databases">
        <authorList>
            <consortium name="DOE Joint Genome Institute"/>
            <person name="Ahrendt S."/>
            <person name="Riley R."/>
            <person name="Andreopoulos W."/>
            <person name="Labutti K."/>
            <person name="Pangilinan J."/>
            <person name="Ruiz-Duenas F.J."/>
            <person name="Barrasa J.M."/>
            <person name="Sanchez-Garcia M."/>
            <person name="Camarero S."/>
            <person name="Miyauchi S."/>
            <person name="Serrano A."/>
            <person name="Linde D."/>
            <person name="Babiker R."/>
            <person name="Drula E."/>
            <person name="Ayuso-Fernandez I."/>
            <person name="Pacheco R."/>
            <person name="Padilla G."/>
            <person name="Ferreira P."/>
            <person name="Barriuso J."/>
            <person name="Kellner H."/>
            <person name="Castanera R."/>
            <person name="Alfaro M."/>
            <person name="Ramirez L."/>
            <person name="Pisabarro A.G."/>
            <person name="Kuo A."/>
            <person name="Tritt A."/>
            <person name="Lipzen A."/>
            <person name="He G."/>
            <person name="Yan M."/>
            <person name="Ng V."/>
            <person name="Cullen D."/>
            <person name="Martin F."/>
            <person name="Rosso M.-N."/>
            <person name="Henrissat B."/>
            <person name="Hibbett D."/>
            <person name="Martinez A.T."/>
            <person name="Grigoriev I.V."/>
        </authorList>
    </citation>
    <scope>NUCLEOTIDE SEQUENCE</scope>
    <source>
        <strain evidence="21">CBS 247.69</strain>
    </source>
</reference>
<dbReference type="SUPFAM" id="SSF53187">
    <property type="entry name" value="Zn-dependent exopeptidases"/>
    <property type="match status" value="1"/>
</dbReference>
<feature type="transmembrane region" description="Helical" evidence="17">
    <location>
        <begin position="349"/>
        <end position="368"/>
    </location>
</feature>
<evidence type="ECO:0000256" key="10">
    <source>
        <dbReference type="ARBA" id="ARBA00022833"/>
    </source>
</evidence>
<gene>
    <name evidence="21" type="ORF">BDZ94DRAFT_1350181</name>
</gene>
<comment type="cofactor">
    <cofactor evidence="1">
        <name>Zn(2+)</name>
        <dbReference type="ChEBI" id="CHEBI:29105"/>
    </cofactor>
</comment>
<keyword evidence="11 17" id="KW-1133">Transmembrane helix</keyword>
<evidence type="ECO:0000256" key="8">
    <source>
        <dbReference type="ARBA" id="ARBA00022723"/>
    </source>
</evidence>
<evidence type="ECO:0000256" key="3">
    <source>
        <dbReference type="ARBA" id="ARBA00004128"/>
    </source>
</evidence>
<keyword evidence="10 15" id="KW-0862">Zinc</keyword>
<evidence type="ECO:0000256" key="11">
    <source>
        <dbReference type="ARBA" id="ARBA00022989"/>
    </source>
</evidence>
<feature type="domain" description="Vacuolar membrane protease C-terminal" evidence="19">
    <location>
        <begin position="645"/>
        <end position="875"/>
    </location>
</feature>
<dbReference type="OrthoDB" id="76293at2759"/>
<evidence type="ECO:0000256" key="17">
    <source>
        <dbReference type="SAM" id="Phobius"/>
    </source>
</evidence>
<accession>A0A9P6CGG3</accession>
<feature type="transmembrane region" description="Helical" evidence="17">
    <location>
        <begin position="617"/>
        <end position="637"/>
    </location>
</feature>
<evidence type="ECO:0000256" key="12">
    <source>
        <dbReference type="ARBA" id="ARBA00023049"/>
    </source>
</evidence>
<dbReference type="EC" id="3.4.-.-" evidence="15"/>
<keyword evidence="7 17" id="KW-0812">Transmembrane</keyword>
<evidence type="ECO:0000256" key="2">
    <source>
        <dbReference type="ARBA" id="ARBA00003273"/>
    </source>
</evidence>
<sequence>MLKRALAFEPMQTTILVVVVYAAVFLSVLVTNGTQSIPQDTRGLDLEQGYKDLHQITARPHPFNSHENDRVHAYILSRLLNITTDHTFAHVVEDTVSNASWTAVALHGVHFEGNNILVKIDGTDATLRGVLFSAHLDSVSTAPGTTDDGIGIVTMIQFVQYLMEQRPRRTAIFNFNNGEEDGLNGAHVFLEHPWSRITQTFLNLEGAGAGGRPTLFRTTSSAPLHSFRNVPHPHGNVVSADAFARGVVRSGTDFSVYAKSLGKGKPMEGLDFAFFQGRSKYHTKHDSIPGANGVKESLWSMMESVRAAGLSLLNDEDGYVGKREPPVYFDLFGFYFVVHTQGQLFRLNVSLLLVGQLIVLFLHGFPFGRTPATKRKKDTKKDDRPNTSWPVVFWATLIFTGLLQFALTLSVVKINPYIFYSQPYAFVASSLSLAYLTITLSMQVALPSEDPQYSTGQRQEMLVQTYYFTWLLLLASTVVLSKWKIGVVYVVSGWNACVLLGVTFNLSKEATEGREQTQLTGTSSEHGPLMSPPKTPEQNRGTPPEKVGRSSCWIAQLFLVVPLPISLFVHLLVLLVASLSQTLSDGNNPVVVYGAASVLSVLLAIPSLPFSVKFHQWITLLVFVVFAISTIHIWTAFPFSQDAPLKTFFQQELVVDFGKSNDQAVRAITKLIGIPEYLEQTIVPQLPSSWDAGVQCTPEPSRPGLIACRWESKLLPYPGGVDTTPSTPWLLVNTTRLTPSSALVSVKGTNTRTCKLYFDSANITRYDVYELGENDAVSPSNVGMQHGYEVPKGGLDSIWLWSRTWDRNFTVEIEWEDYSGDFEGRVGCEWAEYESGMIGGESDVSHRGQIPAFEEVLSFLPQWATVSKTADGLVEAWGRFVV</sequence>
<dbReference type="Proteomes" id="UP000807353">
    <property type="component" value="Unassembled WGS sequence"/>
</dbReference>
<dbReference type="InterPro" id="IPR007484">
    <property type="entry name" value="Peptidase_M28"/>
</dbReference>
<dbReference type="InterPro" id="IPR048024">
    <property type="entry name" value="Fxna-like_M28_dom"/>
</dbReference>
<evidence type="ECO:0000256" key="14">
    <source>
        <dbReference type="ARBA" id="ARBA00023180"/>
    </source>
</evidence>
<evidence type="ECO:0000259" key="19">
    <source>
        <dbReference type="Pfam" id="PF22250"/>
    </source>
</evidence>
<dbReference type="GO" id="GO:0006508">
    <property type="term" value="P:proteolysis"/>
    <property type="evidence" value="ECO:0007669"/>
    <property type="project" value="UniProtKB-KW"/>
</dbReference>
<dbReference type="Gene3D" id="3.40.630.10">
    <property type="entry name" value="Zn peptidases"/>
    <property type="match status" value="1"/>
</dbReference>
<dbReference type="GO" id="GO:0005774">
    <property type="term" value="C:vacuolar membrane"/>
    <property type="evidence" value="ECO:0007669"/>
    <property type="project" value="UniProtKB-SubCell"/>
</dbReference>
<evidence type="ECO:0000256" key="1">
    <source>
        <dbReference type="ARBA" id="ARBA00001947"/>
    </source>
</evidence>
<keyword evidence="13 17" id="KW-0472">Membrane</keyword>
<dbReference type="CDD" id="cd03875">
    <property type="entry name" value="M28_Fxna_like"/>
    <property type="match status" value="1"/>
</dbReference>
<keyword evidence="6 15" id="KW-0645">Protease</keyword>
<comment type="subcellular location">
    <subcellularLocation>
        <location evidence="3">Vacuole membrane</location>
        <topology evidence="3">Multi-pass membrane protein</topology>
    </subcellularLocation>
</comment>
<dbReference type="GO" id="GO:0008235">
    <property type="term" value="F:metalloexopeptidase activity"/>
    <property type="evidence" value="ECO:0007669"/>
    <property type="project" value="InterPro"/>
</dbReference>
<protein>
    <recommendedName>
        <fullName evidence="15">Peptide hydrolase</fullName>
        <ecNumber evidence="15">3.4.-.-</ecNumber>
    </recommendedName>
</protein>
<dbReference type="EMBL" id="MU150249">
    <property type="protein sequence ID" value="KAF9465216.1"/>
    <property type="molecule type" value="Genomic_DNA"/>
</dbReference>
<feature type="transmembrane region" description="Helical" evidence="17">
    <location>
        <begin position="465"/>
        <end position="481"/>
    </location>
</feature>
<evidence type="ECO:0000256" key="5">
    <source>
        <dbReference type="ARBA" id="ARBA00022554"/>
    </source>
</evidence>
<feature type="compositionally biased region" description="Polar residues" evidence="16">
    <location>
        <begin position="516"/>
        <end position="525"/>
    </location>
</feature>
<evidence type="ECO:0000256" key="16">
    <source>
        <dbReference type="SAM" id="MobiDB-lite"/>
    </source>
</evidence>
<dbReference type="PANTHER" id="PTHR12147">
    <property type="entry name" value="METALLOPEPTIDASE M28 FAMILY MEMBER"/>
    <property type="match status" value="1"/>
</dbReference>
<dbReference type="Pfam" id="PF04389">
    <property type="entry name" value="Peptidase_M28"/>
    <property type="match status" value="1"/>
</dbReference>
<feature type="region of interest" description="Disordered" evidence="16">
    <location>
        <begin position="513"/>
        <end position="545"/>
    </location>
</feature>
<evidence type="ECO:0000256" key="9">
    <source>
        <dbReference type="ARBA" id="ARBA00022801"/>
    </source>
</evidence>
<dbReference type="PANTHER" id="PTHR12147:SF58">
    <property type="entry name" value="VACUOLAR MEMBRANE PROTEASE"/>
    <property type="match status" value="1"/>
</dbReference>
<feature type="transmembrane region" description="Helical" evidence="17">
    <location>
        <begin position="590"/>
        <end position="610"/>
    </location>
</feature>
<comment type="caution">
    <text evidence="21">The sequence shown here is derived from an EMBL/GenBank/DDBJ whole genome shotgun (WGS) entry which is preliminary data.</text>
</comment>
<dbReference type="GO" id="GO:0046872">
    <property type="term" value="F:metal ion binding"/>
    <property type="evidence" value="ECO:0007669"/>
    <property type="project" value="UniProtKB-KW"/>
</dbReference>
<feature type="transmembrane region" description="Helical" evidence="17">
    <location>
        <begin position="12"/>
        <end position="30"/>
    </location>
</feature>
<evidence type="ECO:0000259" key="20">
    <source>
        <dbReference type="Pfam" id="PF22251"/>
    </source>
</evidence>
<feature type="domain" description="Peptidase M28" evidence="18">
    <location>
        <begin position="115"/>
        <end position="289"/>
    </location>
</feature>
<evidence type="ECO:0000256" key="13">
    <source>
        <dbReference type="ARBA" id="ARBA00023136"/>
    </source>
</evidence>
<dbReference type="InterPro" id="IPR053975">
    <property type="entry name" value="PFF1_C"/>
</dbReference>